<name>A0A7C9QS01_9PROT</name>
<dbReference type="SUPFAM" id="SSF55008">
    <property type="entry name" value="HMA, heavy metal-associated domain"/>
    <property type="match status" value="1"/>
</dbReference>
<gene>
    <name evidence="3" type="ORF">G4223_03210</name>
</gene>
<dbReference type="RefSeq" id="WP_163674925.1">
    <property type="nucleotide sequence ID" value="NZ_JAAIYP010000011.1"/>
</dbReference>
<dbReference type="PROSITE" id="PS50846">
    <property type="entry name" value="HMA_2"/>
    <property type="match status" value="1"/>
</dbReference>
<accession>A0A7C9QS01</accession>
<evidence type="ECO:0000256" key="1">
    <source>
        <dbReference type="ARBA" id="ARBA00022723"/>
    </source>
</evidence>
<organism evidence="3 4">
    <name type="scientific">Magnetospirillum aberrantis SpK</name>
    <dbReference type="NCBI Taxonomy" id="908842"/>
    <lineage>
        <taxon>Bacteria</taxon>
        <taxon>Pseudomonadati</taxon>
        <taxon>Pseudomonadota</taxon>
        <taxon>Alphaproteobacteria</taxon>
        <taxon>Rhodospirillales</taxon>
        <taxon>Rhodospirillaceae</taxon>
        <taxon>Magnetospirillum</taxon>
    </lineage>
</organism>
<reference evidence="3 4" key="1">
    <citation type="submission" date="2020-02" db="EMBL/GenBank/DDBJ databases">
        <authorList>
            <person name="Dziuba M."/>
            <person name="Kuznetsov B."/>
            <person name="Mardanov A."/>
            <person name="Ravin N."/>
            <person name="Grouzdev D."/>
        </authorList>
    </citation>
    <scope>NUCLEOTIDE SEQUENCE [LARGE SCALE GENOMIC DNA]</scope>
    <source>
        <strain evidence="3 4">SpK</strain>
    </source>
</reference>
<dbReference type="Proteomes" id="UP000480684">
    <property type="component" value="Unassembled WGS sequence"/>
</dbReference>
<dbReference type="Pfam" id="PF00403">
    <property type="entry name" value="HMA"/>
    <property type="match status" value="1"/>
</dbReference>
<evidence type="ECO:0000313" key="4">
    <source>
        <dbReference type="Proteomes" id="UP000480684"/>
    </source>
</evidence>
<dbReference type="EMBL" id="JAAIYP010000011">
    <property type="protein sequence ID" value="NFV79123.1"/>
    <property type="molecule type" value="Genomic_DNA"/>
</dbReference>
<dbReference type="PROSITE" id="PS01047">
    <property type="entry name" value="HMA_1"/>
    <property type="match status" value="1"/>
</dbReference>
<dbReference type="AlphaFoldDB" id="A0A7C9QS01"/>
<proteinExistence type="predicted"/>
<evidence type="ECO:0000313" key="3">
    <source>
        <dbReference type="EMBL" id="NFV79123.1"/>
    </source>
</evidence>
<evidence type="ECO:0000259" key="2">
    <source>
        <dbReference type="PROSITE" id="PS50846"/>
    </source>
</evidence>
<dbReference type="InterPro" id="IPR036163">
    <property type="entry name" value="HMA_dom_sf"/>
</dbReference>
<dbReference type="Gene3D" id="3.30.70.100">
    <property type="match status" value="1"/>
</dbReference>
<keyword evidence="4" id="KW-1185">Reference proteome</keyword>
<comment type="caution">
    <text evidence="3">The sequence shown here is derived from an EMBL/GenBank/DDBJ whole genome shotgun (WGS) entry which is preliminary data.</text>
</comment>
<protein>
    <submittedName>
        <fullName evidence="3">Heavy-metal-associated domain-containing protein</fullName>
    </submittedName>
</protein>
<dbReference type="InterPro" id="IPR017969">
    <property type="entry name" value="Heavy-metal-associated_CS"/>
</dbReference>
<feature type="domain" description="HMA" evidence="2">
    <location>
        <begin position="1"/>
        <end position="63"/>
    </location>
</feature>
<keyword evidence="1" id="KW-0479">Metal-binding</keyword>
<dbReference type="InterPro" id="IPR006121">
    <property type="entry name" value="HMA_dom"/>
</dbReference>
<dbReference type="GO" id="GO:0046872">
    <property type="term" value="F:metal ion binding"/>
    <property type="evidence" value="ECO:0007669"/>
    <property type="project" value="UniProtKB-KW"/>
</dbReference>
<sequence length="66" mass="6579">MTSTYRVTGMSCGGCARSVETAIKALAPAAIVNVDLDAKAVTVDGASADQVKQAVDDAGFGFEGAV</sequence>
<dbReference type="CDD" id="cd00371">
    <property type="entry name" value="HMA"/>
    <property type="match status" value="1"/>
</dbReference>